<dbReference type="OMA" id="ANYCLEP"/>
<reference evidence="1" key="2">
    <citation type="submission" date="2022-06" db="UniProtKB">
        <authorList>
            <consortium name="EnsemblMetazoa"/>
        </authorList>
    </citation>
    <scope>IDENTIFICATION</scope>
</reference>
<dbReference type="AlphaFoldDB" id="A0A8R1TZ74"/>
<dbReference type="EnsemblMetazoa" id="OVOC8090.1">
    <property type="protein sequence ID" value="OVOC8090.1"/>
    <property type="gene ID" value="WBGene00244899"/>
</dbReference>
<dbReference type="EMBL" id="CMVM020000246">
    <property type="status" value="NOT_ANNOTATED_CDS"/>
    <property type="molecule type" value="Genomic_DNA"/>
</dbReference>
<keyword evidence="2" id="KW-1185">Reference proteome</keyword>
<evidence type="ECO:0000313" key="1">
    <source>
        <dbReference type="EnsemblMetazoa" id="OVOC8090.1"/>
    </source>
</evidence>
<name>A0A8R1TZ74_ONCVO</name>
<organism evidence="1 2">
    <name type="scientific">Onchocerca volvulus</name>
    <dbReference type="NCBI Taxonomy" id="6282"/>
    <lineage>
        <taxon>Eukaryota</taxon>
        <taxon>Metazoa</taxon>
        <taxon>Ecdysozoa</taxon>
        <taxon>Nematoda</taxon>
        <taxon>Chromadorea</taxon>
        <taxon>Rhabditida</taxon>
        <taxon>Spirurina</taxon>
        <taxon>Spiruromorpha</taxon>
        <taxon>Filarioidea</taxon>
        <taxon>Onchocercidae</taxon>
        <taxon>Onchocerca</taxon>
    </lineage>
</organism>
<evidence type="ECO:0000313" key="2">
    <source>
        <dbReference type="Proteomes" id="UP000024404"/>
    </source>
</evidence>
<protein>
    <submittedName>
        <fullName evidence="1">Uncharacterized protein</fullName>
    </submittedName>
</protein>
<accession>A0A8R1TZ74</accession>
<proteinExistence type="predicted"/>
<dbReference type="Proteomes" id="UP000024404">
    <property type="component" value="Unassembled WGS sequence"/>
</dbReference>
<reference evidence="2" key="1">
    <citation type="submission" date="2013-10" db="EMBL/GenBank/DDBJ databases">
        <title>Genome sequencing of Onchocerca volvulus.</title>
        <authorList>
            <person name="Cotton J."/>
            <person name="Tsai J."/>
            <person name="Stanley E."/>
            <person name="Tracey A."/>
            <person name="Holroyd N."/>
            <person name="Lustigman S."/>
            <person name="Berriman M."/>
        </authorList>
    </citation>
    <scope>NUCLEOTIDE SEQUENCE</scope>
</reference>
<sequence>MDDEFDDALLLEEIQRCPGKYFTQYLYGTDTVGIVDLLNRLIQSKNGFELSIECLSCWQDLIGANYCLEPVSSELQQTESAQLICLCLKFLNRLLEYSPNSIARIRIDHELKGEFLINQF</sequence>